<dbReference type="GO" id="GO:0055070">
    <property type="term" value="P:copper ion homeostasis"/>
    <property type="evidence" value="ECO:0007669"/>
    <property type="project" value="InterPro"/>
</dbReference>
<proteinExistence type="predicted"/>
<keyword evidence="1" id="KW-0175">Coiled coil</keyword>
<dbReference type="EMBL" id="RHHT01000046">
    <property type="protein sequence ID" value="RNB75108.1"/>
    <property type="molecule type" value="Genomic_DNA"/>
</dbReference>
<dbReference type="AlphaFoldDB" id="A0A3M8CHH0"/>
<dbReference type="Pfam" id="PF11382">
    <property type="entry name" value="MctB"/>
    <property type="match status" value="1"/>
</dbReference>
<protein>
    <recommendedName>
        <fullName evidence="4">Copper transporter</fullName>
    </recommendedName>
</protein>
<gene>
    <name evidence="2" type="ORF">EDM58_19305</name>
</gene>
<dbReference type="GO" id="GO:0016020">
    <property type="term" value="C:membrane"/>
    <property type="evidence" value="ECO:0007669"/>
    <property type="project" value="InterPro"/>
</dbReference>
<dbReference type="InterPro" id="IPR021522">
    <property type="entry name" value="MctB"/>
</dbReference>
<evidence type="ECO:0000313" key="2">
    <source>
        <dbReference type="EMBL" id="RNB75108.1"/>
    </source>
</evidence>
<dbReference type="RefSeq" id="WP_122914768.1">
    <property type="nucleotide sequence ID" value="NZ_RHHT01000046.1"/>
</dbReference>
<evidence type="ECO:0000256" key="1">
    <source>
        <dbReference type="SAM" id="Coils"/>
    </source>
</evidence>
<feature type="coiled-coil region" evidence="1">
    <location>
        <begin position="41"/>
        <end position="75"/>
    </location>
</feature>
<evidence type="ECO:0000313" key="3">
    <source>
        <dbReference type="Proteomes" id="UP000281915"/>
    </source>
</evidence>
<evidence type="ECO:0008006" key="4">
    <source>
        <dbReference type="Google" id="ProtNLM"/>
    </source>
</evidence>
<dbReference type="Proteomes" id="UP000281915">
    <property type="component" value="Unassembled WGS sequence"/>
</dbReference>
<comment type="caution">
    <text evidence="2">The sequence shown here is derived from an EMBL/GenBank/DDBJ whole genome shotgun (WGS) entry which is preliminary data.</text>
</comment>
<organism evidence="2 3">
    <name type="scientific">Brevibacillus panacihumi</name>
    <dbReference type="NCBI Taxonomy" id="497735"/>
    <lineage>
        <taxon>Bacteria</taxon>
        <taxon>Bacillati</taxon>
        <taxon>Bacillota</taxon>
        <taxon>Bacilli</taxon>
        <taxon>Bacillales</taxon>
        <taxon>Paenibacillaceae</taxon>
        <taxon>Brevibacillus</taxon>
    </lineage>
</organism>
<name>A0A3M8CHH0_9BACL</name>
<accession>A0A3M8CHH0</accession>
<sequence>MIHFRYHLLSLIAVFFALGIGILLGGTAGQNWFALGEKEVLTRMEEKYDRALKSNNELKQQMRQLLKEMEQSNQDVIHLMAMRYANDLQGKRVYLWHQPDLQLGRIAQVMESVGIELVKVEGGIAQIDGPVLLFGQAKPDWLSQLPSDSRWLQVEQVPITPAAQWELLENVQKLLAEMRIEHEKS</sequence>
<reference evidence="2 3" key="1">
    <citation type="submission" date="2018-10" db="EMBL/GenBank/DDBJ databases">
        <title>Phylogenomics of Brevibacillus.</title>
        <authorList>
            <person name="Dunlap C."/>
        </authorList>
    </citation>
    <scope>NUCLEOTIDE SEQUENCE [LARGE SCALE GENOMIC DNA]</scope>
    <source>
        <strain evidence="2 3">JCM 15085</strain>
    </source>
</reference>